<dbReference type="Gene3D" id="2.30.30.140">
    <property type="match status" value="1"/>
</dbReference>
<dbReference type="Proteomes" id="UP000612352">
    <property type="component" value="Unassembled WGS sequence"/>
</dbReference>
<evidence type="ECO:0000313" key="2">
    <source>
        <dbReference type="Proteomes" id="UP000612352"/>
    </source>
</evidence>
<proteinExistence type="predicted"/>
<keyword evidence="2" id="KW-1185">Reference proteome</keyword>
<reference evidence="1 2" key="1">
    <citation type="submission" date="2020-12" db="EMBL/GenBank/DDBJ databases">
        <title>Brachybacterium sp. MASK1Z-5, whole genome shotgun sequence.</title>
        <authorList>
            <person name="Tuo L."/>
        </authorList>
    </citation>
    <scope>NUCLEOTIDE SEQUENCE [LARGE SCALE GENOMIC DNA]</scope>
    <source>
        <strain evidence="1 2">MASK1Z-5</strain>
    </source>
</reference>
<organism evidence="1 2">
    <name type="scientific">Brachybacterium halotolerans</name>
    <dbReference type="NCBI Taxonomy" id="2795215"/>
    <lineage>
        <taxon>Bacteria</taxon>
        <taxon>Bacillati</taxon>
        <taxon>Actinomycetota</taxon>
        <taxon>Actinomycetes</taxon>
        <taxon>Micrococcales</taxon>
        <taxon>Dermabacteraceae</taxon>
        <taxon>Brachybacterium</taxon>
    </lineage>
</organism>
<comment type="caution">
    <text evidence="1">The sequence shown here is derived from an EMBL/GenBank/DDBJ whole genome shotgun (WGS) entry which is preliminary data.</text>
</comment>
<name>A0ABS1BA03_9MICO</name>
<protein>
    <submittedName>
        <fullName evidence="1">Uncharacterized protein</fullName>
    </submittedName>
</protein>
<evidence type="ECO:0000313" key="1">
    <source>
        <dbReference type="EMBL" id="MBK0331448.1"/>
    </source>
</evidence>
<gene>
    <name evidence="1" type="ORF">I8D64_08540</name>
</gene>
<accession>A0ABS1BA03</accession>
<dbReference type="RefSeq" id="WP_200502053.1">
    <property type="nucleotide sequence ID" value="NZ_JAEDAJ010000003.1"/>
</dbReference>
<dbReference type="EMBL" id="JAEDAJ010000003">
    <property type="protein sequence ID" value="MBK0331448.1"/>
    <property type="molecule type" value="Genomic_DNA"/>
</dbReference>
<sequence>MSEFSIGQTVQLTGTTMTGNVGTIVHIDQKKDRYLVRIDAQTQNWFSAADLQSCPES</sequence>